<comment type="caution">
    <text evidence="2">The sequence shown here is derived from an EMBL/GenBank/DDBJ whole genome shotgun (WGS) entry which is preliminary data.</text>
</comment>
<keyword evidence="1" id="KW-0812">Transmembrane</keyword>
<dbReference type="InterPro" id="IPR008969">
    <property type="entry name" value="CarboxyPept-like_regulatory"/>
</dbReference>
<protein>
    <recommendedName>
        <fullName evidence="4">PrgI family protein</fullName>
    </recommendedName>
</protein>
<dbReference type="AlphaFoldDB" id="A0A1F7YGC1"/>
<evidence type="ECO:0000313" key="2">
    <source>
        <dbReference type="EMBL" id="OGM26210.1"/>
    </source>
</evidence>
<sequence>MPEQHPIPQQISSYSFKLVGDMTLKQFSQLAGGALISLLFYASPLHSLIKWPLIILSFMFGVALAFLPIEDRALSTWIVIFFRSIYSPTYFVWRKGGIKDFFALEEGAAGAPAVVIAEKKEERAELLEPVIKTTPSVEKLEEKEKSFLSKMTQNFIAPGTTVVITATPLHTYRPGQPVRGGAAINVPQTKSTTVIHKGLSEPEALQSRWQKTQEEPKMETTPPSFTPMATTSFTATKMAQFSQDEMPPIPPTRANIIVGQVLAPDGKIIEGAILEIRDSEGRPVRALKTNRLGHFSIATPLLDGRYEIITEKDGFEFDQVYFDAQDKIIPPVAIWAKSGSTEINQFKT</sequence>
<feature type="transmembrane region" description="Helical" evidence="1">
    <location>
        <begin position="51"/>
        <end position="69"/>
    </location>
</feature>
<accession>A0A1F7YGC1</accession>
<feature type="transmembrane region" description="Helical" evidence="1">
    <location>
        <begin position="75"/>
        <end position="93"/>
    </location>
</feature>
<keyword evidence="1" id="KW-1133">Transmembrane helix</keyword>
<evidence type="ECO:0000313" key="3">
    <source>
        <dbReference type="Proteomes" id="UP000179221"/>
    </source>
</evidence>
<dbReference type="EMBL" id="MGGL01000015">
    <property type="protein sequence ID" value="OGM26210.1"/>
    <property type="molecule type" value="Genomic_DNA"/>
</dbReference>
<evidence type="ECO:0008006" key="4">
    <source>
        <dbReference type="Google" id="ProtNLM"/>
    </source>
</evidence>
<name>A0A1F7YGC1_9BACT</name>
<keyword evidence="1" id="KW-0472">Membrane</keyword>
<proteinExistence type="predicted"/>
<evidence type="ECO:0000256" key="1">
    <source>
        <dbReference type="SAM" id="Phobius"/>
    </source>
</evidence>
<gene>
    <name evidence="2" type="ORF">A2628_02625</name>
</gene>
<dbReference type="Proteomes" id="UP000179221">
    <property type="component" value="Unassembled WGS sequence"/>
</dbReference>
<organism evidence="2 3">
    <name type="scientific">Candidatus Woesebacteria bacterium RIFCSPHIGHO2_01_FULL_40_22</name>
    <dbReference type="NCBI Taxonomy" id="1802499"/>
    <lineage>
        <taxon>Bacteria</taxon>
        <taxon>Candidatus Woeseibacteriota</taxon>
    </lineage>
</organism>
<reference evidence="2 3" key="1">
    <citation type="journal article" date="2016" name="Nat. Commun.">
        <title>Thousands of microbial genomes shed light on interconnected biogeochemical processes in an aquifer system.</title>
        <authorList>
            <person name="Anantharaman K."/>
            <person name="Brown C.T."/>
            <person name="Hug L.A."/>
            <person name="Sharon I."/>
            <person name="Castelle C.J."/>
            <person name="Probst A.J."/>
            <person name="Thomas B.C."/>
            <person name="Singh A."/>
            <person name="Wilkins M.J."/>
            <person name="Karaoz U."/>
            <person name="Brodie E.L."/>
            <person name="Williams K.H."/>
            <person name="Hubbard S.S."/>
            <person name="Banfield J.F."/>
        </authorList>
    </citation>
    <scope>NUCLEOTIDE SEQUENCE [LARGE SCALE GENOMIC DNA]</scope>
</reference>
<dbReference type="SUPFAM" id="SSF49464">
    <property type="entry name" value="Carboxypeptidase regulatory domain-like"/>
    <property type="match status" value="1"/>
</dbReference>